<dbReference type="InterPro" id="IPR006674">
    <property type="entry name" value="HD_domain"/>
</dbReference>
<name>A0A1F6AT12_9BACT</name>
<dbReference type="PANTHER" id="PTHR11845">
    <property type="entry name" value="5'-DEOXYNUCLEOTIDASE HDDC2"/>
    <property type="match status" value="1"/>
</dbReference>
<dbReference type="GO" id="GO:0046872">
    <property type="term" value="F:metal ion binding"/>
    <property type="evidence" value="ECO:0007669"/>
    <property type="project" value="UniProtKB-KW"/>
</dbReference>
<accession>A0A1F6AT12</accession>
<evidence type="ECO:0000256" key="1">
    <source>
        <dbReference type="ARBA" id="ARBA00022723"/>
    </source>
</evidence>
<feature type="domain" description="HD" evidence="3">
    <location>
        <begin position="44"/>
        <end position="160"/>
    </location>
</feature>
<proteinExistence type="predicted"/>
<dbReference type="Pfam" id="PF13023">
    <property type="entry name" value="HD_3"/>
    <property type="match status" value="1"/>
</dbReference>
<dbReference type="SUPFAM" id="SSF109604">
    <property type="entry name" value="HD-domain/PDEase-like"/>
    <property type="match status" value="1"/>
</dbReference>
<keyword evidence="2" id="KW-0378">Hydrolase</keyword>
<evidence type="ECO:0000313" key="5">
    <source>
        <dbReference type="Proteomes" id="UP000178305"/>
    </source>
</evidence>
<dbReference type="Proteomes" id="UP000178305">
    <property type="component" value="Unassembled WGS sequence"/>
</dbReference>
<gene>
    <name evidence="4" type="ORF">A3A64_04840</name>
</gene>
<protein>
    <recommendedName>
        <fullName evidence="3">HD domain-containing protein</fullName>
    </recommendedName>
</protein>
<dbReference type="Gene3D" id="1.10.3210.10">
    <property type="entry name" value="Hypothetical protein af1432"/>
    <property type="match status" value="1"/>
</dbReference>
<comment type="caution">
    <text evidence="4">The sequence shown here is derived from an EMBL/GenBank/DDBJ whole genome shotgun (WGS) entry which is preliminary data.</text>
</comment>
<dbReference type="EMBL" id="MFJY01000036">
    <property type="protein sequence ID" value="OGG27826.1"/>
    <property type="molecule type" value="Genomic_DNA"/>
</dbReference>
<dbReference type="PANTHER" id="PTHR11845:SF13">
    <property type="entry name" value="5'-DEOXYNUCLEOTIDASE HDDC2"/>
    <property type="match status" value="1"/>
</dbReference>
<evidence type="ECO:0000256" key="2">
    <source>
        <dbReference type="ARBA" id="ARBA00022801"/>
    </source>
</evidence>
<evidence type="ECO:0000259" key="3">
    <source>
        <dbReference type="Pfam" id="PF13023"/>
    </source>
</evidence>
<sequence length="217" mass="24623">MSARPPRMARPCGQAGDCGQGLPSGAHMKKFKHITSLVYEAAVVKRLKRTGWQILGDNEEGVGEHTFMTCVIAYFLAKQLHANIETVLVMSVFHDFHEARTGDLDKLAKFYMTRDQDRANRDIFKGIDDELLATLETYEKKQTLEAKIVYEANVIAFLVELKLLIEKGNTHAREWMDANITRLRIPEAVALAKDLATTSSQDWWSSIRATLHEEFAR</sequence>
<dbReference type="GO" id="GO:0002953">
    <property type="term" value="F:5'-deoxynucleotidase activity"/>
    <property type="evidence" value="ECO:0007669"/>
    <property type="project" value="InterPro"/>
</dbReference>
<dbReference type="AlphaFoldDB" id="A0A1F6AT12"/>
<dbReference type="InterPro" id="IPR039356">
    <property type="entry name" value="YfbR/HDDC2"/>
</dbReference>
<reference evidence="4 5" key="1">
    <citation type="journal article" date="2016" name="Nat. Commun.">
        <title>Thousands of microbial genomes shed light on interconnected biogeochemical processes in an aquifer system.</title>
        <authorList>
            <person name="Anantharaman K."/>
            <person name="Brown C.T."/>
            <person name="Hug L.A."/>
            <person name="Sharon I."/>
            <person name="Castelle C.J."/>
            <person name="Probst A.J."/>
            <person name="Thomas B.C."/>
            <person name="Singh A."/>
            <person name="Wilkins M.J."/>
            <person name="Karaoz U."/>
            <person name="Brodie E.L."/>
            <person name="Williams K.H."/>
            <person name="Hubbard S.S."/>
            <person name="Banfield J.F."/>
        </authorList>
    </citation>
    <scope>NUCLEOTIDE SEQUENCE [LARGE SCALE GENOMIC DNA]</scope>
</reference>
<organism evidence="4 5">
    <name type="scientific">Candidatus Gottesmanbacteria bacterium RIFCSPLOWO2_01_FULL_48_11</name>
    <dbReference type="NCBI Taxonomy" id="1798395"/>
    <lineage>
        <taxon>Bacteria</taxon>
        <taxon>Candidatus Gottesmaniibacteriota</taxon>
    </lineage>
</organism>
<evidence type="ECO:0000313" key="4">
    <source>
        <dbReference type="EMBL" id="OGG27826.1"/>
    </source>
</evidence>
<keyword evidence="1" id="KW-0479">Metal-binding</keyword>
<dbReference type="GO" id="GO:0005737">
    <property type="term" value="C:cytoplasm"/>
    <property type="evidence" value="ECO:0007669"/>
    <property type="project" value="TreeGrafter"/>
</dbReference>